<dbReference type="PROSITE" id="PS50011">
    <property type="entry name" value="PROTEIN_KINASE_DOM"/>
    <property type="match status" value="1"/>
</dbReference>
<dbReference type="GO" id="GO:0004674">
    <property type="term" value="F:protein serine/threonine kinase activity"/>
    <property type="evidence" value="ECO:0007669"/>
    <property type="project" value="UniProtKB-KW"/>
</dbReference>
<comment type="similarity">
    <text evidence="2">Belongs to the protein kinase superfamily. CAMK Ser/Thr protein kinase family. NIM1 subfamily.</text>
</comment>
<dbReference type="PANTHER" id="PTHR24346">
    <property type="entry name" value="MAP/MICROTUBULE AFFINITY-REGULATING KINASE"/>
    <property type="match status" value="1"/>
</dbReference>
<organism evidence="17 18">
    <name type="scientific">Gryllus longicercus</name>
    <dbReference type="NCBI Taxonomy" id="2509291"/>
    <lineage>
        <taxon>Eukaryota</taxon>
        <taxon>Metazoa</taxon>
        <taxon>Ecdysozoa</taxon>
        <taxon>Arthropoda</taxon>
        <taxon>Hexapoda</taxon>
        <taxon>Insecta</taxon>
        <taxon>Pterygota</taxon>
        <taxon>Neoptera</taxon>
        <taxon>Polyneoptera</taxon>
        <taxon>Orthoptera</taxon>
        <taxon>Ensifera</taxon>
        <taxon>Gryllidea</taxon>
        <taxon>Grylloidea</taxon>
        <taxon>Gryllidae</taxon>
        <taxon>Gryllinae</taxon>
        <taxon>Gryllus</taxon>
    </lineage>
</organism>
<dbReference type="GO" id="GO:0006974">
    <property type="term" value="P:DNA damage response"/>
    <property type="evidence" value="ECO:0007669"/>
    <property type="project" value="UniProtKB-KW"/>
</dbReference>
<dbReference type="PROSITE" id="PS00107">
    <property type="entry name" value="PROTEIN_KINASE_ATP"/>
    <property type="match status" value="1"/>
</dbReference>
<dbReference type="Pfam" id="PF00069">
    <property type="entry name" value="Pkinase"/>
    <property type="match status" value="1"/>
</dbReference>
<keyword evidence="11" id="KW-0131">Cell cycle</keyword>
<dbReference type="FunFam" id="3.30.200.20:FF:000229">
    <property type="entry name" value="Serine/threonine-protein kinase Chk1"/>
    <property type="match status" value="1"/>
</dbReference>
<evidence type="ECO:0000313" key="18">
    <source>
        <dbReference type="Proteomes" id="UP001378592"/>
    </source>
</evidence>
<dbReference type="InterPro" id="IPR017441">
    <property type="entry name" value="Protein_kinase_ATP_BS"/>
</dbReference>
<evidence type="ECO:0000256" key="4">
    <source>
        <dbReference type="ARBA" id="ARBA00022527"/>
    </source>
</evidence>
<dbReference type="SMART" id="SM00220">
    <property type="entry name" value="S_TKc"/>
    <property type="match status" value="1"/>
</dbReference>
<comment type="subcellular location">
    <subcellularLocation>
        <location evidence="1">Nucleus</location>
    </subcellularLocation>
</comment>
<dbReference type="InterPro" id="IPR000719">
    <property type="entry name" value="Prot_kinase_dom"/>
</dbReference>
<evidence type="ECO:0000256" key="1">
    <source>
        <dbReference type="ARBA" id="ARBA00004123"/>
    </source>
</evidence>
<evidence type="ECO:0000256" key="5">
    <source>
        <dbReference type="ARBA" id="ARBA00022679"/>
    </source>
</evidence>
<evidence type="ECO:0000256" key="14">
    <source>
        <dbReference type="PROSITE-ProRule" id="PRU10141"/>
    </source>
</evidence>
<evidence type="ECO:0000256" key="8">
    <source>
        <dbReference type="ARBA" id="ARBA00022777"/>
    </source>
</evidence>
<dbReference type="GO" id="GO:0005737">
    <property type="term" value="C:cytoplasm"/>
    <property type="evidence" value="ECO:0007669"/>
    <property type="project" value="TreeGrafter"/>
</dbReference>
<dbReference type="GO" id="GO:0033314">
    <property type="term" value="P:mitotic DNA replication checkpoint signaling"/>
    <property type="evidence" value="ECO:0007669"/>
    <property type="project" value="UniProtKB-ARBA"/>
</dbReference>
<dbReference type="PANTHER" id="PTHR24346:SF107">
    <property type="entry name" value="SERINE_THREONINE-PROTEIN KINASE CHK1"/>
    <property type="match status" value="1"/>
</dbReference>
<evidence type="ECO:0000256" key="13">
    <source>
        <dbReference type="ARBA" id="ARBA00048679"/>
    </source>
</evidence>
<evidence type="ECO:0000313" key="17">
    <source>
        <dbReference type="EMBL" id="KAK7863051.1"/>
    </source>
</evidence>
<keyword evidence="5" id="KW-0808">Transferase</keyword>
<comment type="catalytic activity">
    <reaction evidence="13">
        <text>L-seryl-[protein] + ATP = O-phospho-L-seryl-[protein] + ADP + H(+)</text>
        <dbReference type="Rhea" id="RHEA:17989"/>
        <dbReference type="Rhea" id="RHEA-COMP:9863"/>
        <dbReference type="Rhea" id="RHEA-COMP:11604"/>
        <dbReference type="ChEBI" id="CHEBI:15378"/>
        <dbReference type="ChEBI" id="CHEBI:29999"/>
        <dbReference type="ChEBI" id="CHEBI:30616"/>
        <dbReference type="ChEBI" id="CHEBI:83421"/>
        <dbReference type="ChEBI" id="CHEBI:456216"/>
        <dbReference type="EC" id="2.7.11.1"/>
    </reaction>
</comment>
<evidence type="ECO:0000256" key="9">
    <source>
        <dbReference type="ARBA" id="ARBA00022840"/>
    </source>
</evidence>
<evidence type="ECO:0000256" key="6">
    <source>
        <dbReference type="ARBA" id="ARBA00022741"/>
    </source>
</evidence>
<evidence type="ECO:0000256" key="3">
    <source>
        <dbReference type="ARBA" id="ARBA00012513"/>
    </source>
</evidence>
<gene>
    <name evidence="17" type="ORF">R5R35_006474</name>
</gene>
<sequence>MEGQEFVDGWIRGQILGEGAYGEVQLLLNKSTGEAVAMKVIELGKLGVDQMVKKEVCIHRRLNHQNIVKCFGSRQEANKHYIFLEYASGGELFDRIEPDVGMDEWQAQKYFKQLLNGVEYMHSQGIAHRDLKPENLLLDNHDNLKISDFGMATIFRFRGQERPLEKRCGTLPYLAPEVMLRTYLAEPADIWACGIILVAMLAGELPWDQPTADCPEFVAWKDRKWHTLSPWTKIDTVVLSLVQRLLLPLPKSRAKIPEIKGHRWMQKKFSRNMVGVIRPAIQVTPPRPTKRLCSDVDLPSPEHVSTRLCQSQPETRIVCAVDTDCDDSPNADVVSFSQPAQFEDLLLSSQLHSTQSTTTSQNVYQKLVRRMTRFFVKLSCEQSIKLLLSALGDHGWSCKATTRQVTVTCVDKRKMPLTFKVNVLDMDGQTLLDFRLSKGCGLEFKKCFLKIKESLEEVVEKGPVTWPIAIATNTVP</sequence>
<reference evidence="17 18" key="1">
    <citation type="submission" date="2024-03" db="EMBL/GenBank/DDBJ databases">
        <title>The genome assembly and annotation of the cricket Gryllus longicercus Weissman &amp; Gray.</title>
        <authorList>
            <person name="Szrajer S."/>
            <person name="Gray D."/>
            <person name="Ylla G."/>
        </authorList>
    </citation>
    <scope>NUCLEOTIDE SEQUENCE [LARGE SCALE GENOMIC DNA]</scope>
    <source>
        <strain evidence="17">DAG 2021-001</strain>
        <tissue evidence="17">Whole body minus gut</tissue>
    </source>
</reference>
<dbReference type="AlphaFoldDB" id="A0AAN9VHR9"/>
<dbReference type="FunFam" id="1.10.510.10:FF:000301">
    <property type="entry name" value="Serine/threonine-protein kinase Chk1"/>
    <property type="match status" value="1"/>
</dbReference>
<evidence type="ECO:0000256" key="12">
    <source>
        <dbReference type="ARBA" id="ARBA00047899"/>
    </source>
</evidence>
<dbReference type="GO" id="GO:0005634">
    <property type="term" value="C:nucleus"/>
    <property type="evidence" value="ECO:0007669"/>
    <property type="project" value="UniProtKB-SubCell"/>
</dbReference>
<dbReference type="Proteomes" id="UP001378592">
    <property type="component" value="Unassembled WGS sequence"/>
</dbReference>
<dbReference type="InterPro" id="IPR008271">
    <property type="entry name" value="Ser/Thr_kinase_AS"/>
</dbReference>
<keyword evidence="4 15" id="KW-0723">Serine/threonine-protein kinase</keyword>
<dbReference type="EC" id="2.7.11.1" evidence="3"/>
<dbReference type="GO" id="GO:0005524">
    <property type="term" value="F:ATP binding"/>
    <property type="evidence" value="ECO:0007669"/>
    <property type="project" value="UniProtKB-UniRule"/>
</dbReference>
<keyword evidence="10" id="KW-0539">Nucleus</keyword>
<keyword evidence="6 14" id="KW-0547">Nucleotide-binding</keyword>
<comment type="caution">
    <text evidence="17">The sequence shown here is derived from an EMBL/GenBank/DDBJ whole genome shotgun (WGS) entry which is preliminary data.</text>
</comment>
<keyword evidence="8" id="KW-0418">Kinase</keyword>
<keyword evidence="9 14" id="KW-0067">ATP-binding</keyword>
<comment type="catalytic activity">
    <reaction evidence="12">
        <text>L-threonyl-[protein] + ATP = O-phospho-L-threonyl-[protein] + ADP + H(+)</text>
        <dbReference type="Rhea" id="RHEA:46608"/>
        <dbReference type="Rhea" id="RHEA-COMP:11060"/>
        <dbReference type="Rhea" id="RHEA-COMP:11605"/>
        <dbReference type="ChEBI" id="CHEBI:15378"/>
        <dbReference type="ChEBI" id="CHEBI:30013"/>
        <dbReference type="ChEBI" id="CHEBI:30616"/>
        <dbReference type="ChEBI" id="CHEBI:61977"/>
        <dbReference type="ChEBI" id="CHEBI:456216"/>
        <dbReference type="EC" id="2.7.11.1"/>
    </reaction>
</comment>
<evidence type="ECO:0000256" key="2">
    <source>
        <dbReference type="ARBA" id="ARBA00010791"/>
    </source>
</evidence>
<accession>A0AAN9VHR9</accession>
<name>A0AAN9VHR9_9ORTH</name>
<dbReference type="Gene3D" id="3.30.310.80">
    <property type="entry name" value="Kinase associated domain 1, KA1"/>
    <property type="match status" value="1"/>
</dbReference>
<evidence type="ECO:0000256" key="10">
    <source>
        <dbReference type="ARBA" id="ARBA00023242"/>
    </source>
</evidence>
<dbReference type="InterPro" id="IPR011009">
    <property type="entry name" value="Kinase-like_dom_sf"/>
</dbReference>
<keyword evidence="18" id="KW-1185">Reference proteome</keyword>
<proteinExistence type="inferred from homology"/>
<evidence type="ECO:0000256" key="15">
    <source>
        <dbReference type="RuleBase" id="RU000304"/>
    </source>
</evidence>
<feature type="domain" description="Protein kinase" evidence="16">
    <location>
        <begin position="10"/>
        <end position="265"/>
    </location>
</feature>
<keyword evidence="7" id="KW-0227">DNA damage</keyword>
<evidence type="ECO:0000256" key="7">
    <source>
        <dbReference type="ARBA" id="ARBA00022763"/>
    </source>
</evidence>
<dbReference type="PROSITE" id="PS00108">
    <property type="entry name" value="PROTEIN_KINASE_ST"/>
    <property type="match status" value="1"/>
</dbReference>
<dbReference type="Gene3D" id="1.10.510.10">
    <property type="entry name" value="Transferase(Phosphotransferase) domain 1"/>
    <property type="match status" value="1"/>
</dbReference>
<dbReference type="SUPFAM" id="SSF56112">
    <property type="entry name" value="Protein kinase-like (PK-like)"/>
    <property type="match status" value="1"/>
</dbReference>
<evidence type="ECO:0000256" key="11">
    <source>
        <dbReference type="ARBA" id="ARBA00023306"/>
    </source>
</evidence>
<protein>
    <recommendedName>
        <fullName evidence="3">non-specific serine/threonine protein kinase</fullName>
        <ecNumber evidence="3">2.7.11.1</ecNumber>
    </recommendedName>
</protein>
<dbReference type="EMBL" id="JAZDUA010000243">
    <property type="protein sequence ID" value="KAK7863051.1"/>
    <property type="molecule type" value="Genomic_DNA"/>
</dbReference>
<feature type="binding site" evidence="14">
    <location>
        <position position="39"/>
    </location>
    <ligand>
        <name>ATP</name>
        <dbReference type="ChEBI" id="CHEBI:30616"/>
    </ligand>
</feature>
<evidence type="ECO:0000259" key="16">
    <source>
        <dbReference type="PROSITE" id="PS50011"/>
    </source>
</evidence>